<dbReference type="InterPro" id="IPR036322">
    <property type="entry name" value="WD40_repeat_dom_sf"/>
</dbReference>
<dbReference type="SUPFAM" id="SSF50978">
    <property type="entry name" value="WD40 repeat-like"/>
    <property type="match status" value="1"/>
</dbReference>
<keyword evidence="5" id="KW-0131">Cell cycle</keyword>
<evidence type="ECO:0000256" key="2">
    <source>
        <dbReference type="ARBA" id="ARBA00022618"/>
    </source>
</evidence>
<gene>
    <name evidence="7" type="ORF">RNJ44_04993</name>
</gene>
<keyword evidence="2" id="KW-0132">Cell division</keyword>
<evidence type="ECO:0000313" key="8">
    <source>
        <dbReference type="Proteomes" id="UP001623330"/>
    </source>
</evidence>
<reference evidence="7 8" key="1">
    <citation type="submission" date="2024-05" db="EMBL/GenBank/DDBJ databases">
        <title>Long read based assembly of the Candida bracarensis genome reveals expanded adhesin content.</title>
        <authorList>
            <person name="Marcet-Houben M."/>
            <person name="Ksiezopolska E."/>
            <person name="Gabaldon T."/>
        </authorList>
    </citation>
    <scope>NUCLEOTIDE SEQUENCE [LARGE SCALE GENOMIC DNA]</scope>
    <source>
        <strain evidence="7 8">CBM6</strain>
    </source>
</reference>
<dbReference type="Pfam" id="PF12896">
    <property type="entry name" value="ANAPC4"/>
    <property type="match status" value="1"/>
</dbReference>
<evidence type="ECO:0000256" key="5">
    <source>
        <dbReference type="ARBA" id="ARBA00023306"/>
    </source>
</evidence>
<dbReference type="InterPro" id="IPR024789">
    <property type="entry name" value="APC4"/>
</dbReference>
<proteinExistence type="predicted"/>
<keyword evidence="8" id="KW-1185">Reference proteome</keyword>
<keyword evidence="3" id="KW-0498">Mitosis</keyword>
<evidence type="ECO:0000313" key="7">
    <source>
        <dbReference type="EMBL" id="KAL3233077.1"/>
    </source>
</evidence>
<sequence>MDHEVVRDGFLKYNPRYGLYAMNQDGRSIVVYRISDSTPIVKINVRDINIVLDYCWDPIDGKYISMFLRDGSVRIYNVFNDGKLVSLLRLLPMKLGPKPNVNISLWDRITFPVNDDSSLRIPNNDITKNMPRIVKFVVEAKQIEMVPYKNMTKVWRTIEDPDKKVVDLHFGYIQEATELQVLVDGEYLINTVKLRDVNSRLKPVALMKSVEKRGVYMLWLEDNSCITIDLRDLILNQDKLDAIECLIKMRSLNGFLQDHLMLIEKYLVVPYFEFLETIKGKDYRAALEDMFLIGQTDEDLQSWFVDIINEKNLKKWARIGNEMYSNFKQILILVLIPVCEQILALCTRINGMIRSIRLQNENDKDSQVLDQTPIQHMLTNALLLIENINEEEICFKDYFLPWLTDKVYGSINEDYKSTFFKNKNGNNKVILSIIDYFQTTVVETNNKLQVKLNQLISLASTFKDQLQKFDDQYGRLEISQGISTTLKGPTKPSRLLALRKLNQNVNILLEITEFNGVLQIALCDEINHTLICSEQYLSLINEYNYQIVPKAVTTCILVDTEKLHEEDTYMHRILGDENNHPVTDQMNVHVIFDTEMDIEIENNILITLSPPSIKLVAAR</sequence>
<feature type="domain" description="Anaphase-promoting complex subunit 4 long" evidence="6">
    <location>
        <begin position="279"/>
        <end position="403"/>
    </location>
</feature>
<dbReference type="EMBL" id="JBEVYD010000005">
    <property type="protein sequence ID" value="KAL3233077.1"/>
    <property type="molecule type" value="Genomic_DNA"/>
</dbReference>
<evidence type="ECO:0000256" key="3">
    <source>
        <dbReference type="ARBA" id="ARBA00022776"/>
    </source>
</evidence>
<evidence type="ECO:0000256" key="1">
    <source>
        <dbReference type="ARBA" id="ARBA00016067"/>
    </source>
</evidence>
<protein>
    <recommendedName>
        <fullName evidence="1">Anaphase-promoting complex subunit 4</fullName>
    </recommendedName>
</protein>
<accession>A0ABR4NWG9</accession>
<dbReference type="PANTHER" id="PTHR13260">
    <property type="entry name" value="ANAPHASE PROMOTING COMPLEX SUBUNIT 4 APC4"/>
    <property type="match status" value="1"/>
</dbReference>
<organism evidence="7 8">
    <name type="scientific">Nakaseomyces bracarensis</name>
    <dbReference type="NCBI Taxonomy" id="273131"/>
    <lineage>
        <taxon>Eukaryota</taxon>
        <taxon>Fungi</taxon>
        <taxon>Dikarya</taxon>
        <taxon>Ascomycota</taxon>
        <taxon>Saccharomycotina</taxon>
        <taxon>Saccharomycetes</taxon>
        <taxon>Saccharomycetales</taxon>
        <taxon>Saccharomycetaceae</taxon>
        <taxon>Nakaseomyces</taxon>
    </lineage>
</organism>
<dbReference type="InterPro" id="IPR024790">
    <property type="entry name" value="APC4_long_dom"/>
</dbReference>
<keyword evidence="4" id="KW-0833">Ubl conjugation pathway</keyword>
<comment type="caution">
    <text evidence="7">The sequence shown here is derived from an EMBL/GenBank/DDBJ whole genome shotgun (WGS) entry which is preliminary data.</text>
</comment>
<dbReference type="PANTHER" id="PTHR13260:SF0">
    <property type="entry name" value="ANAPHASE-PROMOTING COMPLEX SUBUNIT 4"/>
    <property type="match status" value="1"/>
</dbReference>
<evidence type="ECO:0000259" key="6">
    <source>
        <dbReference type="Pfam" id="PF12896"/>
    </source>
</evidence>
<evidence type="ECO:0000256" key="4">
    <source>
        <dbReference type="ARBA" id="ARBA00022786"/>
    </source>
</evidence>
<dbReference type="Proteomes" id="UP001623330">
    <property type="component" value="Unassembled WGS sequence"/>
</dbReference>
<name>A0ABR4NWG9_9SACH</name>